<evidence type="ECO:0000313" key="1">
    <source>
        <dbReference type="EMBL" id="OEL20165.1"/>
    </source>
</evidence>
<protein>
    <submittedName>
        <fullName evidence="1">Uncharacterized protein</fullName>
    </submittedName>
</protein>
<evidence type="ECO:0000313" key="2">
    <source>
        <dbReference type="Proteomes" id="UP000095767"/>
    </source>
</evidence>
<dbReference type="Proteomes" id="UP000095767">
    <property type="component" value="Unassembled WGS sequence"/>
</dbReference>
<organism evidence="1 2">
    <name type="scientific">Dichanthelium oligosanthes</name>
    <dbReference type="NCBI Taxonomy" id="888268"/>
    <lineage>
        <taxon>Eukaryota</taxon>
        <taxon>Viridiplantae</taxon>
        <taxon>Streptophyta</taxon>
        <taxon>Embryophyta</taxon>
        <taxon>Tracheophyta</taxon>
        <taxon>Spermatophyta</taxon>
        <taxon>Magnoliopsida</taxon>
        <taxon>Liliopsida</taxon>
        <taxon>Poales</taxon>
        <taxon>Poaceae</taxon>
        <taxon>PACMAD clade</taxon>
        <taxon>Panicoideae</taxon>
        <taxon>Panicodae</taxon>
        <taxon>Paniceae</taxon>
        <taxon>Dichantheliinae</taxon>
        <taxon>Dichanthelium</taxon>
    </lineage>
</organism>
<dbReference type="EMBL" id="LWDX02051589">
    <property type="protein sequence ID" value="OEL20165.1"/>
    <property type="molecule type" value="Genomic_DNA"/>
</dbReference>
<keyword evidence="2" id="KW-1185">Reference proteome</keyword>
<name>A0A1E5V599_9POAL</name>
<dbReference type="OrthoDB" id="4062651at2759"/>
<proteinExistence type="predicted"/>
<gene>
    <name evidence="1" type="ORF">BAE44_0018815</name>
</gene>
<reference evidence="1 2" key="1">
    <citation type="submission" date="2016-09" db="EMBL/GenBank/DDBJ databases">
        <title>The draft genome of Dichanthelium oligosanthes: A C3 panicoid grass species.</title>
        <authorList>
            <person name="Studer A.J."/>
            <person name="Schnable J.C."/>
            <person name="Brutnell T.P."/>
        </authorList>
    </citation>
    <scope>NUCLEOTIDE SEQUENCE [LARGE SCALE GENOMIC DNA]</scope>
    <source>
        <strain evidence="2">cv. Kellogg 1175</strain>
        <tissue evidence="1">Leaf</tissue>
    </source>
</reference>
<dbReference type="AlphaFoldDB" id="A0A1E5V599"/>
<sequence>LNGSTQSRAMYIALALCSLRSPQEKRRVLFPREGHSTYIHEYARELWTGGRSVELIDPQLPSEHHINEILRCFQIGLLCVEKNCFDRPSMRDALLIC</sequence>
<accession>A0A1E5V599</accession>
<dbReference type="PANTHER" id="PTHR27006">
    <property type="entry name" value="PROMASTIGOTE SURFACE ANTIGEN PROTEIN PSA"/>
    <property type="match status" value="1"/>
</dbReference>
<dbReference type="PANTHER" id="PTHR27006:SF605">
    <property type="entry name" value="COLD-RESPONSIVE PROTEIN KINASE 1-LIKE"/>
    <property type="match status" value="1"/>
</dbReference>
<feature type="non-terminal residue" evidence="1">
    <location>
        <position position="1"/>
    </location>
</feature>
<dbReference type="Gene3D" id="1.10.510.10">
    <property type="entry name" value="Transferase(Phosphotransferase) domain 1"/>
    <property type="match status" value="1"/>
</dbReference>
<comment type="caution">
    <text evidence="1">The sequence shown here is derived from an EMBL/GenBank/DDBJ whole genome shotgun (WGS) entry which is preliminary data.</text>
</comment>
<dbReference type="STRING" id="888268.A0A1E5V599"/>